<dbReference type="PANTHER" id="PTHR35340">
    <property type="entry name" value="PQQ ENZYME REPEAT PROTEIN-RELATED"/>
    <property type="match status" value="1"/>
</dbReference>
<dbReference type="Proteomes" id="UP001295740">
    <property type="component" value="Unassembled WGS sequence"/>
</dbReference>
<evidence type="ECO:0000256" key="1">
    <source>
        <dbReference type="SAM" id="SignalP"/>
    </source>
</evidence>
<name>A0AAI8YPH7_9PEZI</name>
<dbReference type="Pfam" id="PF14269">
    <property type="entry name" value="Arylsulfotran_2"/>
    <property type="match status" value="1"/>
</dbReference>
<comment type="caution">
    <text evidence="2">The sequence shown here is derived from an EMBL/GenBank/DDBJ whole genome shotgun (WGS) entry which is preliminary data.</text>
</comment>
<dbReference type="AlphaFoldDB" id="A0AAI8YPH7"/>
<feature type="signal peptide" evidence="1">
    <location>
        <begin position="1"/>
        <end position="18"/>
    </location>
</feature>
<evidence type="ECO:0000313" key="3">
    <source>
        <dbReference type="Proteomes" id="UP001295740"/>
    </source>
</evidence>
<sequence>MRPLRPFVPLILATLTVAAVPANSTGDASWPYQTYKSVNFTPPYLEISHRAKLSEGYLFFAPDGATEYELAPLIMDMDGELVWNGPGEHAFNFGVQTYHGEQVLVWWNGSLYPEPIGRGNGAVYMYNRHYEQIHRTTLAGNFLEQVVNATFPSNIDLHEIFITNNGTMLVTANNVTQADISSVGGPENGWVVAALIYEIDIAINKVLFSWNSLDHLDQLPFTASVYPVGSEGLTGASQSQAWGYFHINAVSPYDGGYLISSRFLCSAIAIAADGTVKWRLQGRDGGDFTLGNGTDFCYQHDIRAIPEQSLGNTSSITLHMHDNHNSPIDNGTVPTSGKSLSVDLSSKQVTLKHRYLNESGPIYTTAQGDYQPLADGNVFIGHGWIPVLEEFSHSGEILTTIQFGAAKPRPGGGFLSNSKPTLSYRAFKQPWTGCPKTKPDVVAETAANGNGTSVYMSWNGATEVEAWEIYAGSSVAELSCVSTVAKCGFETSATIDRAEYVQAKPQLRHRGHGHYGCEAIASEVISVVA</sequence>
<protein>
    <submittedName>
        <fullName evidence="2">Uu.00g051860.m01.CDS01</fullName>
    </submittedName>
</protein>
<dbReference type="EMBL" id="CAUWAG010000019">
    <property type="protein sequence ID" value="CAJ2512171.1"/>
    <property type="molecule type" value="Genomic_DNA"/>
</dbReference>
<dbReference type="InterPro" id="IPR053143">
    <property type="entry name" value="Arylsulfate_ST"/>
</dbReference>
<keyword evidence="3" id="KW-1185">Reference proteome</keyword>
<evidence type="ECO:0000313" key="2">
    <source>
        <dbReference type="EMBL" id="CAJ2512171.1"/>
    </source>
</evidence>
<feature type="chain" id="PRO_5042589080" evidence="1">
    <location>
        <begin position="19"/>
        <end position="529"/>
    </location>
</feature>
<keyword evidence="1" id="KW-0732">Signal</keyword>
<reference evidence="2" key="1">
    <citation type="submission" date="2023-10" db="EMBL/GenBank/DDBJ databases">
        <authorList>
            <person name="Hackl T."/>
        </authorList>
    </citation>
    <scope>NUCLEOTIDE SEQUENCE</scope>
</reference>
<organism evidence="2 3">
    <name type="scientific">Anthostomella pinea</name>
    <dbReference type="NCBI Taxonomy" id="933095"/>
    <lineage>
        <taxon>Eukaryota</taxon>
        <taxon>Fungi</taxon>
        <taxon>Dikarya</taxon>
        <taxon>Ascomycota</taxon>
        <taxon>Pezizomycotina</taxon>
        <taxon>Sordariomycetes</taxon>
        <taxon>Xylariomycetidae</taxon>
        <taxon>Xylariales</taxon>
        <taxon>Xylariaceae</taxon>
        <taxon>Anthostomella</taxon>
    </lineage>
</organism>
<proteinExistence type="predicted"/>
<accession>A0AAI8YPH7</accession>
<dbReference type="InterPro" id="IPR039535">
    <property type="entry name" value="ASST-like"/>
</dbReference>
<gene>
    <name evidence="2" type="ORF">KHLLAP_LOCUS12639</name>
</gene>
<dbReference type="PANTHER" id="PTHR35340:SF6">
    <property type="entry name" value="ASST-DOMAIN-CONTAINING PROTEIN"/>
    <property type="match status" value="1"/>
</dbReference>